<comment type="caution">
    <text evidence="7">The sequence shown here is derived from an EMBL/GenBank/DDBJ whole genome shotgun (WGS) entry which is preliminary data.</text>
</comment>
<evidence type="ECO:0000259" key="6">
    <source>
        <dbReference type="PROSITE" id="PS51160"/>
    </source>
</evidence>
<keyword evidence="4" id="KW-0378">Hydrolase</keyword>
<evidence type="ECO:0000256" key="1">
    <source>
        <dbReference type="ARBA" id="ARBA00005614"/>
    </source>
</evidence>
<evidence type="ECO:0000313" key="7">
    <source>
        <dbReference type="EMBL" id="PQO42247.1"/>
    </source>
</evidence>
<dbReference type="Pfam" id="PF00708">
    <property type="entry name" value="Acylphosphatase"/>
    <property type="match status" value="1"/>
</dbReference>
<dbReference type="PROSITE" id="PS51160">
    <property type="entry name" value="ACYLPHOSPHATASE_3"/>
    <property type="match status" value="1"/>
</dbReference>
<dbReference type="EC" id="3.6.1.7" evidence="2 4"/>
<dbReference type="OrthoDB" id="9808093at2"/>
<dbReference type="InterPro" id="IPR036046">
    <property type="entry name" value="Acylphosphatase-like_dom_sf"/>
</dbReference>
<comment type="similarity">
    <text evidence="1 5">Belongs to the acylphosphatase family.</text>
</comment>
<reference evidence="7 8" key="1">
    <citation type="submission" date="2018-02" db="EMBL/GenBank/DDBJ databases">
        <title>Comparative genomes isolates from brazilian mangrove.</title>
        <authorList>
            <person name="Araujo J.E."/>
            <person name="Taketani R.G."/>
            <person name="Silva M.C.P."/>
            <person name="Loureco M.V."/>
            <person name="Andreote F.D."/>
        </authorList>
    </citation>
    <scope>NUCLEOTIDE SEQUENCE [LARGE SCALE GENOMIC DNA]</scope>
    <source>
        <strain evidence="7 8">Nap-Phe MGV</strain>
    </source>
</reference>
<evidence type="ECO:0000256" key="2">
    <source>
        <dbReference type="ARBA" id="ARBA00012150"/>
    </source>
</evidence>
<dbReference type="EMBL" id="PUHZ01000025">
    <property type="protein sequence ID" value="PQO42247.1"/>
    <property type="molecule type" value="Genomic_DNA"/>
</dbReference>
<evidence type="ECO:0000313" key="8">
    <source>
        <dbReference type="Proteomes" id="UP000237819"/>
    </source>
</evidence>
<dbReference type="GO" id="GO:0003998">
    <property type="term" value="F:acylphosphatase activity"/>
    <property type="evidence" value="ECO:0007669"/>
    <property type="project" value="UniProtKB-EC"/>
</dbReference>
<dbReference type="AlphaFoldDB" id="A0A2S8GCS0"/>
<dbReference type="PANTHER" id="PTHR47268">
    <property type="entry name" value="ACYLPHOSPHATASE"/>
    <property type="match status" value="1"/>
</dbReference>
<comment type="catalytic activity">
    <reaction evidence="3 4">
        <text>an acyl phosphate + H2O = a carboxylate + phosphate + H(+)</text>
        <dbReference type="Rhea" id="RHEA:14965"/>
        <dbReference type="ChEBI" id="CHEBI:15377"/>
        <dbReference type="ChEBI" id="CHEBI:15378"/>
        <dbReference type="ChEBI" id="CHEBI:29067"/>
        <dbReference type="ChEBI" id="CHEBI:43474"/>
        <dbReference type="ChEBI" id="CHEBI:59918"/>
        <dbReference type="EC" id="3.6.1.7"/>
    </reaction>
</comment>
<proteinExistence type="inferred from homology"/>
<evidence type="ECO:0000256" key="3">
    <source>
        <dbReference type="ARBA" id="ARBA00047645"/>
    </source>
</evidence>
<dbReference type="InterPro" id="IPR001792">
    <property type="entry name" value="Acylphosphatase-like_dom"/>
</dbReference>
<name>A0A2S8GCS0_9BACT</name>
<feature type="domain" description="Acylphosphatase-like" evidence="6">
    <location>
        <begin position="7"/>
        <end position="93"/>
    </location>
</feature>
<dbReference type="PROSITE" id="PS00151">
    <property type="entry name" value="ACYLPHOSPHATASE_2"/>
    <property type="match status" value="1"/>
</dbReference>
<evidence type="ECO:0000256" key="4">
    <source>
        <dbReference type="PROSITE-ProRule" id="PRU00520"/>
    </source>
</evidence>
<sequence length="93" mass="10562">MTDESTRMHVVFSGHVQGVGFRQTTVQIARSHPVTGWVKNLSNGNVELVAEGTKSACSEFLASIRQRMFEFVNDIDCQWTAPSNEFDHFEIHY</sequence>
<organism evidence="7 8">
    <name type="scientific">Blastopirellula marina</name>
    <dbReference type="NCBI Taxonomy" id="124"/>
    <lineage>
        <taxon>Bacteria</taxon>
        <taxon>Pseudomonadati</taxon>
        <taxon>Planctomycetota</taxon>
        <taxon>Planctomycetia</taxon>
        <taxon>Pirellulales</taxon>
        <taxon>Pirellulaceae</taxon>
        <taxon>Blastopirellula</taxon>
    </lineage>
</organism>
<accession>A0A2S8GCS0</accession>
<dbReference type="Gene3D" id="3.30.70.100">
    <property type="match status" value="1"/>
</dbReference>
<dbReference type="SUPFAM" id="SSF54975">
    <property type="entry name" value="Acylphosphatase/BLUF domain-like"/>
    <property type="match status" value="1"/>
</dbReference>
<dbReference type="InterPro" id="IPR017968">
    <property type="entry name" value="Acylphosphatase_CS"/>
</dbReference>
<feature type="active site" evidence="4">
    <location>
        <position position="40"/>
    </location>
</feature>
<protein>
    <recommendedName>
        <fullName evidence="2 4">acylphosphatase</fullName>
        <ecNumber evidence="2 4">3.6.1.7</ecNumber>
    </recommendedName>
</protein>
<dbReference type="InterPro" id="IPR020456">
    <property type="entry name" value="Acylphosphatase"/>
</dbReference>
<evidence type="ECO:0000256" key="5">
    <source>
        <dbReference type="RuleBase" id="RU004168"/>
    </source>
</evidence>
<gene>
    <name evidence="7" type="ORF">C5Y93_28285</name>
</gene>
<dbReference type="Proteomes" id="UP000237819">
    <property type="component" value="Unassembled WGS sequence"/>
</dbReference>
<feature type="active site" evidence="4">
    <location>
        <position position="22"/>
    </location>
</feature>
<dbReference type="RefSeq" id="WP_105338828.1">
    <property type="nucleotide sequence ID" value="NZ_PUHZ01000025.1"/>
</dbReference>
<dbReference type="PANTHER" id="PTHR47268:SF4">
    <property type="entry name" value="ACYLPHOSPHATASE"/>
    <property type="match status" value="1"/>
</dbReference>